<dbReference type="SUPFAM" id="SSF52540">
    <property type="entry name" value="P-loop containing nucleoside triphosphate hydrolases"/>
    <property type="match status" value="1"/>
</dbReference>
<dbReference type="VEuPathDB" id="VectorBase:HLOH_044371"/>
<dbReference type="OMA" id="SAYHHIR"/>
<dbReference type="AlphaFoldDB" id="A0A9J6GJE5"/>
<reference evidence="4 5" key="1">
    <citation type="journal article" date="2020" name="Cell">
        <title>Large-Scale Comparative Analyses of Tick Genomes Elucidate Their Genetic Diversity and Vector Capacities.</title>
        <authorList>
            <consortium name="Tick Genome and Microbiome Consortium (TIGMIC)"/>
            <person name="Jia N."/>
            <person name="Wang J."/>
            <person name="Shi W."/>
            <person name="Du L."/>
            <person name="Sun Y."/>
            <person name="Zhan W."/>
            <person name="Jiang J.F."/>
            <person name="Wang Q."/>
            <person name="Zhang B."/>
            <person name="Ji P."/>
            <person name="Bell-Sakyi L."/>
            <person name="Cui X.M."/>
            <person name="Yuan T.T."/>
            <person name="Jiang B.G."/>
            <person name="Yang W.F."/>
            <person name="Lam T.T."/>
            <person name="Chang Q.C."/>
            <person name="Ding S.J."/>
            <person name="Wang X.J."/>
            <person name="Zhu J.G."/>
            <person name="Ruan X.D."/>
            <person name="Zhao L."/>
            <person name="Wei J.T."/>
            <person name="Ye R.Z."/>
            <person name="Que T.C."/>
            <person name="Du C.H."/>
            <person name="Zhou Y.H."/>
            <person name="Cheng J.X."/>
            <person name="Dai P.F."/>
            <person name="Guo W.B."/>
            <person name="Han X.H."/>
            <person name="Huang E.J."/>
            <person name="Li L.F."/>
            <person name="Wei W."/>
            <person name="Gao Y.C."/>
            <person name="Liu J.Z."/>
            <person name="Shao H.Z."/>
            <person name="Wang X."/>
            <person name="Wang C.C."/>
            <person name="Yang T.C."/>
            <person name="Huo Q.B."/>
            <person name="Li W."/>
            <person name="Chen H.Y."/>
            <person name="Chen S.E."/>
            <person name="Zhou L.G."/>
            <person name="Ni X.B."/>
            <person name="Tian J.H."/>
            <person name="Sheng Y."/>
            <person name="Liu T."/>
            <person name="Pan Y.S."/>
            <person name="Xia L.Y."/>
            <person name="Li J."/>
            <person name="Zhao F."/>
            <person name="Cao W.C."/>
        </authorList>
    </citation>
    <scope>NUCLEOTIDE SEQUENCE [LARGE SCALE GENOMIC DNA]</scope>
    <source>
        <strain evidence="4">HaeL-2018</strain>
    </source>
</reference>
<evidence type="ECO:0000259" key="3">
    <source>
        <dbReference type="Pfam" id="PF00685"/>
    </source>
</evidence>
<dbReference type="GO" id="GO:0008146">
    <property type="term" value="F:sulfotransferase activity"/>
    <property type="evidence" value="ECO:0007669"/>
    <property type="project" value="InterPro"/>
</dbReference>
<keyword evidence="5" id="KW-1185">Reference proteome</keyword>
<dbReference type="EMBL" id="JABSTR010000007">
    <property type="protein sequence ID" value="KAH9375282.1"/>
    <property type="molecule type" value="Genomic_DNA"/>
</dbReference>
<protein>
    <recommendedName>
        <fullName evidence="3">Sulfotransferase domain-containing protein</fullName>
    </recommendedName>
</protein>
<comment type="caution">
    <text evidence="4">The sequence shown here is derived from an EMBL/GenBank/DDBJ whole genome shotgun (WGS) entry which is preliminary data.</text>
</comment>
<proteinExistence type="inferred from homology"/>
<name>A0A9J6GJE5_HAELO</name>
<evidence type="ECO:0000313" key="5">
    <source>
        <dbReference type="Proteomes" id="UP000821853"/>
    </source>
</evidence>
<evidence type="ECO:0000313" key="4">
    <source>
        <dbReference type="EMBL" id="KAH9375282.1"/>
    </source>
</evidence>
<accession>A0A9J6GJE5</accession>
<gene>
    <name evidence="4" type="ORF">HPB48_020508</name>
</gene>
<evidence type="ECO:0000256" key="1">
    <source>
        <dbReference type="ARBA" id="ARBA00005771"/>
    </source>
</evidence>
<feature type="domain" description="Sulfotransferase" evidence="3">
    <location>
        <begin position="32"/>
        <end position="224"/>
    </location>
</feature>
<dbReference type="Pfam" id="PF00685">
    <property type="entry name" value="Sulfotransfer_1"/>
    <property type="match status" value="1"/>
</dbReference>
<comment type="similarity">
    <text evidence="1">Belongs to the sulfotransferase 1 family.</text>
</comment>
<dbReference type="Gene3D" id="3.40.50.300">
    <property type="entry name" value="P-loop containing nucleotide triphosphate hydrolases"/>
    <property type="match status" value="1"/>
</dbReference>
<sequence length="313" mass="36268">MTRLKTVQGLRIAECFPDDAVVSALAYQARPGDVFITSYPKSGTTWVQYIVYSILHSGVPFDDVLQLIAESPCLELCGAEAANCDPRPPTIKTHLPFDQKKFSPLAKYIYVVRNPYDVCVSLYHHIRMQTVNDEDLLDMNTILQHLVNGTWSYGRFFEDNLLPRYERRHDPNVLFLTYEDLHADIEGQVTRIAYFLGKEYGQRISKDPGLLKRVTDMTSRERMRPIFRDYMKANLEFVVQQRTRTGITVPESLLKLLEFLTYNPPRHEFVREARVKGYKDMLSADQQETLRKWISEKTAASDVMKLWSAVDFP</sequence>
<dbReference type="OrthoDB" id="6486638at2759"/>
<dbReference type="InterPro" id="IPR000863">
    <property type="entry name" value="Sulfotransferase_dom"/>
</dbReference>
<dbReference type="PANTHER" id="PTHR11783">
    <property type="entry name" value="SULFOTRANSFERASE SULT"/>
    <property type="match status" value="1"/>
</dbReference>
<organism evidence="4 5">
    <name type="scientific">Haemaphysalis longicornis</name>
    <name type="common">Bush tick</name>
    <dbReference type="NCBI Taxonomy" id="44386"/>
    <lineage>
        <taxon>Eukaryota</taxon>
        <taxon>Metazoa</taxon>
        <taxon>Ecdysozoa</taxon>
        <taxon>Arthropoda</taxon>
        <taxon>Chelicerata</taxon>
        <taxon>Arachnida</taxon>
        <taxon>Acari</taxon>
        <taxon>Parasitiformes</taxon>
        <taxon>Ixodida</taxon>
        <taxon>Ixodoidea</taxon>
        <taxon>Ixodidae</taxon>
        <taxon>Haemaphysalinae</taxon>
        <taxon>Haemaphysalis</taxon>
    </lineage>
</organism>
<dbReference type="InterPro" id="IPR027417">
    <property type="entry name" value="P-loop_NTPase"/>
</dbReference>
<keyword evidence="2" id="KW-0808">Transferase</keyword>
<evidence type="ECO:0000256" key="2">
    <source>
        <dbReference type="ARBA" id="ARBA00022679"/>
    </source>
</evidence>
<dbReference type="Proteomes" id="UP000821853">
    <property type="component" value="Chromosome 5"/>
</dbReference>